<dbReference type="Proteomes" id="UP000324800">
    <property type="component" value="Unassembled WGS sequence"/>
</dbReference>
<gene>
    <name evidence="1" type="ORF">EZS28_052150</name>
</gene>
<dbReference type="EMBL" id="SNRW01040231">
    <property type="protein sequence ID" value="KAA6345577.1"/>
    <property type="molecule type" value="Genomic_DNA"/>
</dbReference>
<organism evidence="1 2">
    <name type="scientific">Streblomastix strix</name>
    <dbReference type="NCBI Taxonomy" id="222440"/>
    <lineage>
        <taxon>Eukaryota</taxon>
        <taxon>Metamonada</taxon>
        <taxon>Preaxostyla</taxon>
        <taxon>Oxymonadida</taxon>
        <taxon>Streblomastigidae</taxon>
        <taxon>Streblomastix</taxon>
    </lineage>
</organism>
<evidence type="ECO:0000313" key="2">
    <source>
        <dbReference type="Proteomes" id="UP000324800"/>
    </source>
</evidence>
<dbReference type="AlphaFoldDB" id="A0A5J4SHW1"/>
<accession>A0A5J4SHW1</accession>
<protein>
    <submittedName>
        <fullName evidence="1">Uncharacterized protein</fullName>
    </submittedName>
</protein>
<reference evidence="1 2" key="1">
    <citation type="submission" date="2019-03" db="EMBL/GenBank/DDBJ databases">
        <title>Single cell metagenomics reveals metabolic interactions within the superorganism composed of flagellate Streblomastix strix and complex community of Bacteroidetes bacteria on its surface.</title>
        <authorList>
            <person name="Treitli S.C."/>
            <person name="Kolisko M."/>
            <person name="Husnik F."/>
            <person name="Keeling P."/>
            <person name="Hampl V."/>
        </authorList>
    </citation>
    <scope>NUCLEOTIDE SEQUENCE [LARGE SCALE GENOMIC DNA]</scope>
    <source>
        <strain evidence="1">ST1C</strain>
    </source>
</reference>
<comment type="caution">
    <text evidence="1">The sequence shown here is derived from an EMBL/GenBank/DDBJ whole genome shotgun (WGS) entry which is preliminary data.</text>
</comment>
<name>A0A5J4SHW1_9EUKA</name>
<proteinExistence type="predicted"/>
<evidence type="ECO:0000313" key="1">
    <source>
        <dbReference type="EMBL" id="KAA6345577.1"/>
    </source>
</evidence>
<sequence>MNLSQVDKFLEDAINKDDIKTVNFAELLVFALGTKPKSTLERIKKASFQTESILPLHYAKIVLRQIYIRIMIILLLKQEAEPATVGKPVRGM</sequence>